<dbReference type="GO" id="GO:0005829">
    <property type="term" value="C:cytosol"/>
    <property type="evidence" value="ECO:0007669"/>
    <property type="project" value="TreeGrafter"/>
</dbReference>
<dbReference type="CDD" id="cd00475">
    <property type="entry name" value="Cis_IPPS"/>
    <property type="match status" value="1"/>
</dbReference>
<evidence type="ECO:0000256" key="2">
    <source>
        <dbReference type="ARBA" id="ARBA00022679"/>
    </source>
</evidence>
<organism evidence="3">
    <name type="scientific">hydrothermal vent metagenome</name>
    <dbReference type="NCBI Taxonomy" id="652676"/>
    <lineage>
        <taxon>unclassified sequences</taxon>
        <taxon>metagenomes</taxon>
        <taxon>ecological metagenomes</taxon>
    </lineage>
</organism>
<keyword evidence="2 3" id="KW-0808">Transferase</keyword>
<feature type="non-terminal residue" evidence="3">
    <location>
        <position position="1"/>
    </location>
</feature>
<name>A0A3B0SIZ7_9ZZZZ</name>
<dbReference type="GO" id="GO:0033850">
    <property type="term" value="F:Z-farnesyl diphosphate synthase activity"/>
    <property type="evidence" value="ECO:0007669"/>
    <property type="project" value="TreeGrafter"/>
</dbReference>
<dbReference type="GO" id="GO:0030145">
    <property type="term" value="F:manganese ion binding"/>
    <property type="evidence" value="ECO:0007669"/>
    <property type="project" value="TreeGrafter"/>
</dbReference>
<proteinExistence type="inferred from homology"/>
<dbReference type="GO" id="GO:0016094">
    <property type="term" value="P:polyprenol biosynthetic process"/>
    <property type="evidence" value="ECO:0007669"/>
    <property type="project" value="TreeGrafter"/>
</dbReference>
<dbReference type="HAMAP" id="MF_01139">
    <property type="entry name" value="ISPT"/>
    <property type="match status" value="1"/>
</dbReference>
<dbReference type="PANTHER" id="PTHR10291:SF0">
    <property type="entry name" value="DEHYDRODOLICHYL DIPHOSPHATE SYNTHASE 2"/>
    <property type="match status" value="1"/>
</dbReference>
<reference evidence="3" key="1">
    <citation type="submission" date="2018-06" db="EMBL/GenBank/DDBJ databases">
        <authorList>
            <person name="Zhirakovskaya E."/>
        </authorList>
    </citation>
    <scope>NUCLEOTIDE SEQUENCE</scope>
</reference>
<dbReference type="GO" id="GO:0008834">
    <property type="term" value="F:ditrans,polycis-undecaprenyl-diphosphate synthase [(2E,6E)-farnesyl-diphosphate specific] activity"/>
    <property type="evidence" value="ECO:0007669"/>
    <property type="project" value="UniProtKB-EC"/>
</dbReference>
<dbReference type="EC" id="2.5.1.31" evidence="3"/>
<dbReference type="Pfam" id="PF01255">
    <property type="entry name" value="Prenyltransf"/>
    <property type="match status" value="1"/>
</dbReference>
<accession>A0A3B0SIZ7</accession>
<dbReference type="EMBL" id="UOEI01000426">
    <property type="protein sequence ID" value="VAW05358.1"/>
    <property type="molecule type" value="Genomic_DNA"/>
</dbReference>
<dbReference type="PANTHER" id="PTHR10291">
    <property type="entry name" value="DEHYDRODOLICHYL DIPHOSPHATE SYNTHASE FAMILY MEMBER"/>
    <property type="match status" value="1"/>
</dbReference>
<dbReference type="SUPFAM" id="SSF64005">
    <property type="entry name" value="Undecaprenyl diphosphate synthase"/>
    <property type="match status" value="1"/>
</dbReference>
<dbReference type="InterPro" id="IPR001441">
    <property type="entry name" value="UPP_synth-like"/>
</dbReference>
<dbReference type="NCBIfam" id="TIGR00055">
    <property type="entry name" value="uppS"/>
    <property type="match status" value="1"/>
</dbReference>
<dbReference type="PROSITE" id="PS01066">
    <property type="entry name" value="UPP_SYNTHASE"/>
    <property type="match status" value="1"/>
</dbReference>
<dbReference type="Gene3D" id="3.40.1180.10">
    <property type="entry name" value="Decaprenyl diphosphate synthase-like"/>
    <property type="match status" value="1"/>
</dbReference>
<dbReference type="InterPro" id="IPR018520">
    <property type="entry name" value="UPP_synth-like_CS"/>
</dbReference>
<dbReference type="GO" id="GO:0005886">
    <property type="term" value="C:plasma membrane"/>
    <property type="evidence" value="ECO:0007669"/>
    <property type="project" value="TreeGrafter"/>
</dbReference>
<evidence type="ECO:0000313" key="3">
    <source>
        <dbReference type="EMBL" id="VAW05358.1"/>
    </source>
</evidence>
<dbReference type="AlphaFoldDB" id="A0A3B0SIZ7"/>
<protein>
    <submittedName>
        <fullName evidence="3">Undecaprenyl diphosphate synthase</fullName>
        <ecNumber evidence="3">2.5.1.31</ecNumber>
    </submittedName>
</protein>
<gene>
    <name evidence="3" type="ORF">MNBD_ACTINO01-2307</name>
</gene>
<sequence length="217" mass="24481">GHAAGEPALFDVVHGALDLGVEWLTVYTFSTENWSRDEYEVEFLMQFNVDLLERRRDELNDLGVRVIFMGDVDDERVPDVLRDRIRAAEELTADNTKMTMVFAFNYGGRAEIVDAARAIAQGVADGDIDPADVTLEAIGEHLYLPEMPDPDLVIRTSGEQRTSNFLLWEAAYSEYVFTPVLWPDFDRHELARCIGEYQTRDRRFGGAVDGSLGDIAE</sequence>
<evidence type="ECO:0000256" key="1">
    <source>
        <dbReference type="ARBA" id="ARBA00001946"/>
    </source>
</evidence>
<comment type="cofactor">
    <cofactor evidence="1">
        <name>Mg(2+)</name>
        <dbReference type="ChEBI" id="CHEBI:18420"/>
    </cofactor>
</comment>
<dbReference type="InterPro" id="IPR036424">
    <property type="entry name" value="UPP_synth-like_sf"/>
</dbReference>
<dbReference type="GO" id="GO:0000287">
    <property type="term" value="F:magnesium ion binding"/>
    <property type="evidence" value="ECO:0007669"/>
    <property type="project" value="TreeGrafter"/>
</dbReference>